<evidence type="ECO:0000259" key="3">
    <source>
        <dbReference type="Pfam" id="PF01048"/>
    </source>
</evidence>
<evidence type="ECO:0000313" key="5">
    <source>
        <dbReference type="Proteomes" id="UP001266807"/>
    </source>
</evidence>
<gene>
    <name evidence="1" type="primary">mqnB</name>
    <name evidence="4" type="ORF">J2W98_003982</name>
</gene>
<comment type="catalytic activity">
    <reaction evidence="1">
        <text>futalosine + H2O = dehypoxanthine futalosine + hypoxanthine</text>
        <dbReference type="Rhea" id="RHEA:25904"/>
        <dbReference type="ChEBI" id="CHEBI:15377"/>
        <dbReference type="ChEBI" id="CHEBI:17368"/>
        <dbReference type="ChEBI" id="CHEBI:58863"/>
        <dbReference type="ChEBI" id="CHEBI:58864"/>
        <dbReference type="EC" id="3.2.2.26"/>
    </reaction>
</comment>
<dbReference type="EC" id="3.2.2.26" evidence="1 2"/>
<dbReference type="EMBL" id="JAVDUG010000005">
    <property type="protein sequence ID" value="MDR6779701.1"/>
    <property type="molecule type" value="Genomic_DNA"/>
</dbReference>
<keyword evidence="4" id="KW-0326">Glycosidase</keyword>
<dbReference type="CDD" id="cd17766">
    <property type="entry name" value="futalosine_nucleosidase_MqnB"/>
    <property type="match status" value="1"/>
</dbReference>
<dbReference type="HAMAP" id="MF_00991">
    <property type="entry name" value="MqnB"/>
    <property type="match status" value="1"/>
</dbReference>
<dbReference type="GO" id="GO:0016798">
    <property type="term" value="F:hydrolase activity, acting on glycosyl bonds"/>
    <property type="evidence" value="ECO:0007669"/>
    <property type="project" value="UniProtKB-KW"/>
</dbReference>
<dbReference type="InterPro" id="IPR019963">
    <property type="entry name" value="FL_hydrolase_MqnB"/>
</dbReference>
<name>A0ABU1QJ77_9BACL</name>
<proteinExistence type="inferred from homology"/>
<dbReference type="NCBIfam" id="NF006087">
    <property type="entry name" value="PRK08236.1"/>
    <property type="match status" value="1"/>
</dbReference>
<evidence type="ECO:0000313" key="4">
    <source>
        <dbReference type="EMBL" id="MDR6779701.1"/>
    </source>
</evidence>
<dbReference type="SUPFAM" id="SSF53167">
    <property type="entry name" value="Purine and uridine phosphorylases"/>
    <property type="match status" value="1"/>
</dbReference>
<comment type="function">
    <text evidence="1">Catalyzes the hydrolysis of futalosine (FL) to dehypoxanthine futalosine (DHFL) and hypoxanthine, a step in the biosynthesis of menaquinone (MK, vitamin K2).</text>
</comment>
<dbReference type="NCBIfam" id="TIGR03664">
    <property type="entry name" value="fut_nucase"/>
    <property type="match status" value="1"/>
</dbReference>
<feature type="domain" description="Nucleoside phosphorylase" evidence="3">
    <location>
        <begin position="73"/>
        <end position="264"/>
    </location>
</feature>
<dbReference type="PANTHER" id="PTHR46832:SF2">
    <property type="entry name" value="FUTALOSINE HYDROLASE"/>
    <property type="match status" value="1"/>
</dbReference>
<keyword evidence="5" id="KW-1185">Reference proteome</keyword>
<dbReference type="Pfam" id="PF01048">
    <property type="entry name" value="PNP_UDP_1"/>
    <property type="match status" value="1"/>
</dbReference>
<organism evidence="4 5">
    <name type="scientific">Paenibacillus peoriae</name>
    <dbReference type="NCBI Taxonomy" id="59893"/>
    <lineage>
        <taxon>Bacteria</taxon>
        <taxon>Bacillati</taxon>
        <taxon>Bacillota</taxon>
        <taxon>Bacilli</taxon>
        <taxon>Bacillales</taxon>
        <taxon>Paenibacillaceae</taxon>
        <taxon>Paenibacillus</taxon>
    </lineage>
</organism>
<comment type="caution">
    <text evidence="4">The sequence shown here is derived from an EMBL/GenBank/DDBJ whole genome shotgun (WGS) entry which is preliminary data.</text>
</comment>
<evidence type="ECO:0000256" key="1">
    <source>
        <dbReference type="HAMAP-Rule" id="MF_00991"/>
    </source>
</evidence>
<evidence type="ECO:0000256" key="2">
    <source>
        <dbReference type="NCBIfam" id="TIGR03664"/>
    </source>
</evidence>
<sequence length="271" mass="28340">MLQLPIFISAESCSFSKKRLRALFLSTFFEHRFEKQYDKGAYYLNLKGNQPMEHTTSDGRILVMTAVEGEREAVLRGLKGDTRFVVELAGVGAPSAAASTALALAAAGDYRLVISAGIGGGFVEVAELESVVVADAIIAADLGAETAEGFSSVDELGFGSSRIAVNVATAQRFVQALRAAGQTAVAGPILTVSTATGTAATAEQLAKRVPGAAAEAMEGYGVAVAANRLELPTMEIRTISNAVGPRDRAAWRIKEALQALEAAFSTLTEVI</sequence>
<comment type="pathway">
    <text evidence="1">Quinol/quinone metabolism; menaquinone biosynthesis.</text>
</comment>
<comment type="similarity">
    <text evidence="1">Belongs to the PNP/UDP phosphorylase family. Futalosine hydrolase subfamily.</text>
</comment>
<keyword evidence="1" id="KW-0474">Menaquinone biosynthesis</keyword>
<keyword evidence="1 4" id="KW-0378">Hydrolase</keyword>
<reference evidence="4 5" key="1">
    <citation type="submission" date="2023-07" db="EMBL/GenBank/DDBJ databases">
        <title>Sorghum-associated microbial communities from plants grown in Nebraska, USA.</title>
        <authorList>
            <person name="Schachtman D."/>
        </authorList>
    </citation>
    <scope>NUCLEOTIDE SEQUENCE [LARGE SCALE GENOMIC DNA]</scope>
    <source>
        <strain evidence="4 5">BE143</strain>
    </source>
</reference>
<dbReference type="InterPro" id="IPR035994">
    <property type="entry name" value="Nucleoside_phosphorylase_sf"/>
</dbReference>
<dbReference type="Gene3D" id="3.40.50.1580">
    <property type="entry name" value="Nucleoside phosphorylase domain"/>
    <property type="match status" value="1"/>
</dbReference>
<accession>A0ABU1QJ77</accession>
<dbReference type="InterPro" id="IPR000845">
    <property type="entry name" value="Nucleoside_phosphorylase_d"/>
</dbReference>
<protein>
    <recommendedName>
        <fullName evidence="1 2">Futalosine hydrolase</fullName>
        <shortName evidence="1">FL hydrolase</shortName>
        <ecNumber evidence="1 2">3.2.2.26</ecNumber>
    </recommendedName>
    <alternativeName>
        <fullName evidence="1">Futalosine nucleosidase</fullName>
    </alternativeName>
    <alternativeName>
        <fullName evidence="1">Menaquinone biosynthetic enzyme MqnB</fullName>
    </alternativeName>
</protein>
<dbReference type="Proteomes" id="UP001266807">
    <property type="component" value="Unassembled WGS sequence"/>
</dbReference>
<dbReference type="PANTHER" id="PTHR46832">
    <property type="entry name" value="5'-METHYLTHIOADENOSINE/S-ADENOSYLHOMOCYSTEINE NUCLEOSIDASE"/>
    <property type="match status" value="1"/>
</dbReference>